<feature type="domain" description="FLYWCH-type" evidence="4">
    <location>
        <begin position="239"/>
        <end position="298"/>
    </location>
</feature>
<keyword evidence="1" id="KW-0479">Metal-binding</keyword>
<evidence type="ECO:0000313" key="5">
    <source>
        <dbReference type="EMBL" id="CAH2040237.1"/>
    </source>
</evidence>
<dbReference type="Pfam" id="PF04500">
    <property type="entry name" value="FLYWCH"/>
    <property type="match status" value="4"/>
</dbReference>
<dbReference type="Gene3D" id="2.20.25.240">
    <property type="match status" value="4"/>
</dbReference>
<gene>
    <name evidence="5" type="ORF">IPOD504_LOCUS2401</name>
</gene>
<organism evidence="5 6">
    <name type="scientific">Iphiclides podalirius</name>
    <name type="common">scarce swallowtail</name>
    <dbReference type="NCBI Taxonomy" id="110791"/>
    <lineage>
        <taxon>Eukaryota</taxon>
        <taxon>Metazoa</taxon>
        <taxon>Ecdysozoa</taxon>
        <taxon>Arthropoda</taxon>
        <taxon>Hexapoda</taxon>
        <taxon>Insecta</taxon>
        <taxon>Pterygota</taxon>
        <taxon>Neoptera</taxon>
        <taxon>Endopterygota</taxon>
        <taxon>Lepidoptera</taxon>
        <taxon>Glossata</taxon>
        <taxon>Ditrysia</taxon>
        <taxon>Papilionoidea</taxon>
        <taxon>Papilionidae</taxon>
        <taxon>Papilioninae</taxon>
        <taxon>Iphiclides</taxon>
    </lineage>
</organism>
<sequence length="494" mass="56995">MPGRKHACLVFHGYTYKRYQILANGQVKWRCSKWHSGCRVSVKTNTEDPRAGIVLIENLHNHERPRLIRNSDGFLEKANRIRIDRKEISFDGLQWLRLQTRKDQQHGEDLLEVLDDPQRLYGVLFGRQRRDHTEEQPQPRRTKVQDAIGPMDHAIVHLLPSGRGKHPLLMFNKYTFRRQYALTTGALLWYCSNRHSGCKAFMHSVDSAYTYGDKEHNHPPPHYVRHDDGTWIKIGGPFFVPSKRKNSLLMFEQYTFRKKNKLASGWILWYCSDRHNGCNAKLHSCEDAYSFGDDEHNHPPPRCEDAYYFDDDEYNHPQYEKREGIWIKMKATKYPIFCLGNGGTRCWCTKTTHSGRRQSLLLAGHCGTVLTDTTAAGLTSTAVTIVTPSATKSTITPHLNTRGVQTARGLVHLLPTHAGKHPLLMFDGYTFKRQTQFASGKVLWYCSNRRNGCKACVNSVGDEYTLRCAEHNHPPPRYMRGSDGSWIKINWVER</sequence>
<feature type="domain" description="FLYWCH-type" evidence="4">
    <location>
        <begin position="419"/>
        <end position="473"/>
    </location>
</feature>
<dbReference type="InterPro" id="IPR007588">
    <property type="entry name" value="Znf_FLYWCH"/>
</dbReference>
<reference evidence="5" key="1">
    <citation type="submission" date="2022-03" db="EMBL/GenBank/DDBJ databases">
        <authorList>
            <person name="Martin H S."/>
        </authorList>
    </citation>
    <scope>NUCLEOTIDE SEQUENCE</scope>
</reference>
<evidence type="ECO:0000256" key="1">
    <source>
        <dbReference type="ARBA" id="ARBA00022723"/>
    </source>
</evidence>
<keyword evidence="3" id="KW-0862">Zinc</keyword>
<evidence type="ECO:0000259" key="4">
    <source>
        <dbReference type="Pfam" id="PF04500"/>
    </source>
</evidence>
<name>A0ABN8HRR3_9NEOP</name>
<proteinExistence type="predicted"/>
<dbReference type="EMBL" id="OW152824">
    <property type="protein sequence ID" value="CAH2040237.1"/>
    <property type="molecule type" value="Genomic_DNA"/>
</dbReference>
<evidence type="ECO:0000313" key="6">
    <source>
        <dbReference type="Proteomes" id="UP000837857"/>
    </source>
</evidence>
<keyword evidence="6" id="KW-1185">Reference proteome</keyword>
<accession>A0ABN8HRR3</accession>
<feature type="non-terminal residue" evidence="5">
    <location>
        <position position="494"/>
    </location>
</feature>
<feature type="domain" description="FLYWCH-type" evidence="4">
    <location>
        <begin position="162"/>
        <end position="218"/>
    </location>
</feature>
<evidence type="ECO:0000256" key="2">
    <source>
        <dbReference type="ARBA" id="ARBA00022771"/>
    </source>
</evidence>
<feature type="domain" description="FLYWCH-type" evidence="4">
    <location>
        <begin position="4"/>
        <end position="62"/>
    </location>
</feature>
<protein>
    <recommendedName>
        <fullName evidence="4">FLYWCH-type domain-containing protein</fullName>
    </recommendedName>
</protein>
<evidence type="ECO:0000256" key="3">
    <source>
        <dbReference type="ARBA" id="ARBA00022833"/>
    </source>
</evidence>
<keyword evidence="2" id="KW-0863">Zinc-finger</keyword>
<dbReference type="Proteomes" id="UP000837857">
    <property type="component" value="Chromosome 12"/>
</dbReference>